<reference evidence="1" key="1">
    <citation type="submission" date="2007-11" db="EMBL/GenBank/DDBJ databases">
        <authorList>
            <person name="Fulton L."/>
            <person name="Clifton S."/>
            <person name="Fulton B."/>
            <person name="Xu J."/>
            <person name="Minx P."/>
            <person name="Pepin K.H."/>
            <person name="Johnson M."/>
            <person name="Thiruvilangam P."/>
            <person name="Bhonagiri V."/>
            <person name="Nash W.E."/>
            <person name="Mardis E.R."/>
            <person name="Wilson R.K."/>
        </authorList>
    </citation>
    <scope>NUCLEOTIDE SEQUENCE [LARGE SCALE GENOMIC DNA]</scope>
    <source>
        <strain evidence="1">DSM 1402</strain>
    </source>
</reference>
<sequence>MSEGDASKEVRKMERVETITPEECAKRLNKDPAFVRNAVEQGVFPGSCTKNENGHRSIVIPRAAFEDYMTKWNPNPTTELVQTLVEILSKQKSRRGNVDD</sequence>
<accession>B0N8M7</accession>
<evidence type="ECO:0000313" key="1">
    <source>
        <dbReference type="EMBL" id="EDS18165.1"/>
    </source>
</evidence>
<organism evidence="1 2">
    <name type="scientific">Thomasclavelia ramosa DSM 1402</name>
    <dbReference type="NCBI Taxonomy" id="445974"/>
    <lineage>
        <taxon>Bacteria</taxon>
        <taxon>Bacillati</taxon>
        <taxon>Bacillota</taxon>
        <taxon>Erysipelotrichia</taxon>
        <taxon>Erysipelotrichales</taxon>
        <taxon>Coprobacillaceae</taxon>
        <taxon>Thomasclavelia</taxon>
    </lineage>
</organism>
<dbReference type="EMBL" id="ABFX02000008">
    <property type="protein sequence ID" value="EDS18165.1"/>
    <property type="molecule type" value="Genomic_DNA"/>
</dbReference>
<dbReference type="AlphaFoldDB" id="B0N8M7"/>
<dbReference type="Proteomes" id="UP000005798">
    <property type="component" value="Unassembled WGS sequence"/>
</dbReference>
<reference evidence="1" key="2">
    <citation type="submission" date="2014-06" db="EMBL/GenBank/DDBJ databases">
        <title>Draft genome sequence of Clostridium ramosum(DSM 1402).</title>
        <authorList>
            <person name="Sudarsanam P."/>
            <person name="Ley R."/>
            <person name="Guruge J."/>
            <person name="Turnbaugh P.J."/>
            <person name="Mahowald M."/>
            <person name="Liep D."/>
            <person name="Gordon J."/>
        </authorList>
    </citation>
    <scope>NUCLEOTIDE SEQUENCE</scope>
    <source>
        <strain evidence="1">DSM 1402</strain>
    </source>
</reference>
<comment type="caution">
    <text evidence="1">The sequence shown here is derived from an EMBL/GenBank/DDBJ whole genome shotgun (WGS) entry which is preliminary data.</text>
</comment>
<keyword evidence="2" id="KW-1185">Reference proteome</keyword>
<protein>
    <submittedName>
        <fullName evidence="1">Uncharacterized protein</fullName>
    </submittedName>
</protein>
<evidence type="ECO:0000313" key="2">
    <source>
        <dbReference type="Proteomes" id="UP000005798"/>
    </source>
</evidence>
<dbReference type="HOGENOM" id="CLU_2381264_0_0_9"/>
<gene>
    <name evidence="1" type="ORF">CLORAM_02961</name>
</gene>
<proteinExistence type="predicted"/>
<name>B0N8M7_9FIRM</name>